<gene>
    <name evidence="2" type="ORF">OIU84_003820</name>
</gene>
<evidence type="ECO:0000256" key="1">
    <source>
        <dbReference type="SAM" id="MobiDB-lite"/>
    </source>
</evidence>
<proteinExistence type="predicted"/>
<feature type="compositionally biased region" description="Basic and acidic residues" evidence="1">
    <location>
        <begin position="64"/>
        <end position="75"/>
    </location>
</feature>
<dbReference type="EMBL" id="JAPFFJ010000012">
    <property type="protein sequence ID" value="KAJ6414879.1"/>
    <property type="molecule type" value="Genomic_DNA"/>
</dbReference>
<keyword evidence="3" id="KW-1185">Reference proteome</keyword>
<name>A0AAD6K0W7_9ROSI</name>
<sequence>MDPRTCGLKPTTAAGKATDHGNEQNVQNGEEGPKRMDLREDGLKKPEPAIKANVHGPGTLKKPARADRGKEKVEENELSGQETGTRRRAEMLQPEIILPRYKLTHQNHLIFKLEFKEETRWEKKERRWRS</sequence>
<comment type="caution">
    <text evidence="2">The sequence shown here is derived from an EMBL/GenBank/DDBJ whole genome shotgun (WGS) entry which is preliminary data.</text>
</comment>
<reference evidence="2 3" key="1">
    <citation type="journal article" date="2023" name="Int. J. Mol. Sci.">
        <title>De Novo Assembly and Annotation of 11 Diverse Shrub Willow (Salix) Genomes Reveals Novel Gene Organization in Sex-Linked Regions.</title>
        <authorList>
            <person name="Hyden B."/>
            <person name="Feng K."/>
            <person name="Yates T.B."/>
            <person name="Jawdy S."/>
            <person name="Cereghino C."/>
            <person name="Smart L.B."/>
            <person name="Muchero W."/>
        </authorList>
    </citation>
    <scope>NUCLEOTIDE SEQUENCE [LARGE SCALE GENOMIC DNA]</scope>
    <source>
        <tissue evidence="2">Shoot tip</tissue>
    </source>
</reference>
<dbReference type="AlphaFoldDB" id="A0AAD6K0W7"/>
<accession>A0AAD6K0W7</accession>
<protein>
    <submittedName>
        <fullName evidence="2">Uncharacterized protein</fullName>
    </submittedName>
</protein>
<feature type="compositionally biased region" description="Basic and acidic residues" evidence="1">
    <location>
        <begin position="31"/>
        <end position="48"/>
    </location>
</feature>
<feature type="region of interest" description="Disordered" evidence="1">
    <location>
        <begin position="1"/>
        <end position="91"/>
    </location>
</feature>
<dbReference type="Proteomes" id="UP001162972">
    <property type="component" value="Chromosome 3"/>
</dbReference>
<evidence type="ECO:0000313" key="3">
    <source>
        <dbReference type="Proteomes" id="UP001162972"/>
    </source>
</evidence>
<evidence type="ECO:0000313" key="2">
    <source>
        <dbReference type="EMBL" id="KAJ6414879.1"/>
    </source>
</evidence>
<organism evidence="2 3">
    <name type="scientific">Salix udensis</name>
    <dbReference type="NCBI Taxonomy" id="889485"/>
    <lineage>
        <taxon>Eukaryota</taxon>
        <taxon>Viridiplantae</taxon>
        <taxon>Streptophyta</taxon>
        <taxon>Embryophyta</taxon>
        <taxon>Tracheophyta</taxon>
        <taxon>Spermatophyta</taxon>
        <taxon>Magnoliopsida</taxon>
        <taxon>eudicotyledons</taxon>
        <taxon>Gunneridae</taxon>
        <taxon>Pentapetalae</taxon>
        <taxon>rosids</taxon>
        <taxon>fabids</taxon>
        <taxon>Malpighiales</taxon>
        <taxon>Salicaceae</taxon>
        <taxon>Saliceae</taxon>
        <taxon>Salix</taxon>
    </lineage>
</organism>